<dbReference type="Pfam" id="PF00135">
    <property type="entry name" value="COesterase"/>
    <property type="match status" value="1"/>
</dbReference>
<dbReference type="InterPro" id="IPR019826">
    <property type="entry name" value="Carboxylesterase_B_AS"/>
</dbReference>
<keyword evidence="2 3" id="KW-0378">Hydrolase</keyword>
<dbReference type="Proteomes" id="UP000656881">
    <property type="component" value="Unassembled WGS sequence"/>
</dbReference>
<dbReference type="PROSITE" id="PS00122">
    <property type="entry name" value="CARBOXYLESTERASE_B_1"/>
    <property type="match status" value="1"/>
</dbReference>
<dbReference type="InterPro" id="IPR000997">
    <property type="entry name" value="Cholinesterase"/>
</dbReference>
<evidence type="ECO:0000313" key="6">
    <source>
        <dbReference type="EMBL" id="GGO40793.1"/>
    </source>
</evidence>
<protein>
    <recommendedName>
        <fullName evidence="3">Carboxylic ester hydrolase</fullName>
        <ecNumber evidence="3">3.1.1.-</ecNumber>
    </recommendedName>
</protein>
<comment type="similarity">
    <text evidence="1 3">Belongs to the type-B carboxylesterase/lipase family.</text>
</comment>
<name>A0ABQ2LP27_9ACTN</name>
<gene>
    <name evidence="6" type="ORF">GCM10012286_19450</name>
</gene>
<feature type="domain" description="Carboxylesterase type B" evidence="5">
    <location>
        <begin position="17"/>
        <end position="500"/>
    </location>
</feature>
<dbReference type="EMBL" id="BMNG01000004">
    <property type="protein sequence ID" value="GGO40793.1"/>
    <property type="molecule type" value="Genomic_DNA"/>
</dbReference>
<evidence type="ECO:0000313" key="7">
    <source>
        <dbReference type="Proteomes" id="UP000656881"/>
    </source>
</evidence>
<keyword evidence="7" id="KW-1185">Reference proteome</keyword>
<dbReference type="EC" id="3.1.1.-" evidence="3"/>
<evidence type="ECO:0000256" key="3">
    <source>
        <dbReference type="RuleBase" id="RU361235"/>
    </source>
</evidence>
<dbReference type="InterPro" id="IPR029058">
    <property type="entry name" value="AB_hydrolase_fold"/>
</dbReference>
<proteinExistence type="inferred from homology"/>
<dbReference type="RefSeq" id="WP_229696829.1">
    <property type="nucleotide sequence ID" value="NZ_BMNG01000004.1"/>
</dbReference>
<evidence type="ECO:0000256" key="1">
    <source>
        <dbReference type="ARBA" id="ARBA00005964"/>
    </source>
</evidence>
<dbReference type="PRINTS" id="PR00878">
    <property type="entry name" value="CHOLNESTRASE"/>
</dbReference>
<dbReference type="PANTHER" id="PTHR43142">
    <property type="entry name" value="CARBOXYLIC ESTER HYDROLASE"/>
    <property type="match status" value="1"/>
</dbReference>
<evidence type="ECO:0000256" key="4">
    <source>
        <dbReference type="SAM" id="MobiDB-lite"/>
    </source>
</evidence>
<dbReference type="InterPro" id="IPR002018">
    <property type="entry name" value="CarbesteraseB"/>
</dbReference>
<organism evidence="6 7">
    <name type="scientific">Streptomyces lasiicapitis</name>
    <dbReference type="NCBI Taxonomy" id="1923961"/>
    <lineage>
        <taxon>Bacteria</taxon>
        <taxon>Bacillati</taxon>
        <taxon>Actinomycetota</taxon>
        <taxon>Actinomycetes</taxon>
        <taxon>Kitasatosporales</taxon>
        <taxon>Streptomycetaceae</taxon>
        <taxon>Streptomyces</taxon>
    </lineage>
</organism>
<feature type="region of interest" description="Disordered" evidence="4">
    <location>
        <begin position="59"/>
        <end position="80"/>
    </location>
</feature>
<reference evidence="7" key="1">
    <citation type="journal article" date="2019" name="Int. J. Syst. Evol. Microbiol.">
        <title>The Global Catalogue of Microorganisms (GCM) 10K type strain sequencing project: providing services to taxonomists for standard genome sequencing and annotation.</title>
        <authorList>
            <consortium name="The Broad Institute Genomics Platform"/>
            <consortium name="The Broad Institute Genome Sequencing Center for Infectious Disease"/>
            <person name="Wu L."/>
            <person name="Ma J."/>
        </authorList>
    </citation>
    <scope>NUCLEOTIDE SEQUENCE [LARGE SCALE GENOMIC DNA]</scope>
    <source>
        <strain evidence="7">CGMCC 4.7349</strain>
    </source>
</reference>
<dbReference type="Gene3D" id="3.40.50.1820">
    <property type="entry name" value="alpha/beta hydrolase"/>
    <property type="match status" value="1"/>
</dbReference>
<dbReference type="PANTHER" id="PTHR43142:SF1">
    <property type="entry name" value="CARBOXYLIC ESTER HYDROLASE"/>
    <property type="match status" value="1"/>
</dbReference>
<comment type="caution">
    <text evidence="6">The sequence shown here is derived from an EMBL/GenBank/DDBJ whole genome shotgun (WGS) entry which is preliminary data.</text>
</comment>
<dbReference type="GO" id="GO:0016787">
    <property type="term" value="F:hydrolase activity"/>
    <property type="evidence" value="ECO:0007669"/>
    <property type="project" value="UniProtKB-KW"/>
</dbReference>
<sequence length="520" mass="53656">MNSAHRMHRTHAEATTSPVITTTNGPVRGFVRGDVAAYLGIPYAAPPLGAARFAAPEPPAPWTSVRDATTPGPTAPQAERRLGDLDMSPYFGPGWVRGDDYLTVDVRTPAAPAERPLPVLVFVHGGGFVAGSTRAPLYDGSALARVGVVLVTLNYRLGVQGFLDLAGAPANRGLLDVRAALRWVRDEIAAFGGDPSTVTVFGQSAGATLVAALLADPAAAGLFRRAVVQSGSGLGAFSREQAARVTRAAADALGVEARAEAFAAVPDERLVGITPALAGIDLRTATHTDPLMGLSPLGPVLDEQPAHTLAAARAGTPDVDLLVGTTAQEGNLYLVPQGAYATSTAADVEATAARAHARPAELIAAHRAARPDASLGELRSAVLGEALFGAGSRALADAHAAKSPSRTHRYVFAWPSPALGGTLGAAHTVELPFVFGTTGLPALYGDGGVLGPVRSPAAAAEAAELSARMRRAWVRFAATGDPGWDAYDAERRATMRIDSDWALVDDPDAAERAAWGPGYV</sequence>
<dbReference type="SUPFAM" id="SSF53474">
    <property type="entry name" value="alpha/beta-Hydrolases"/>
    <property type="match status" value="1"/>
</dbReference>
<accession>A0ABQ2LP27</accession>
<evidence type="ECO:0000256" key="2">
    <source>
        <dbReference type="ARBA" id="ARBA00022801"/>
    </source>
</evidence>
<evidence type="ECO:0000259" key="5">
    <source>
        <dbReference type="Pfam" id="PF00135"/>
    </source>
</evidence>